<name>A0AAI9TW24_PENTH</name>
<comment type="caution">
    <text evidence="1">The sequence shown here is derived from an EMBL/GenBank/DDBJ whole genome shotgun (WGS) entry which is preliminary data.</text>
</comment>
<reference evidence="1" key="2">
    <citation type="journal article" date="2016" name="Fungal Biol.">
        <title>Ochratoxin A production by Penicillium thymicola.</title>
        <authorList>
            <person name="Nguyen H.D.T."/>
            <person name="McMullin D.R."/>
            <person name="Ponomareva E."/>
            <person name="Riley R."/>
            <person name="Pomraning K.R."/>
            <person name="Baker S.E."/>
            <person name="Seifert K.A."/>
        </authorList>
    </citation>
    <scope>NUCLEOTIDE SEQUENCE</scope>
    <source>
        <strain evidence="1">DAOM 180753</strain>
    </source>
</reference>
<dbReference type="AlphaFoldDB" id="A0AAI9TW24"/>
<evidence type="ECO:0000313" key="1">
    <source>
        <dbReference type="EMBL" id="KAJ9493158.1"/>
    </source>
</evidence>
<gene>
    <name evidence="1" type="ORF">VN97_g5</name>
</gene>
<dbReference type="EMBL" id="LACB01000001">
    <property type="protein sequence ID" value="KAJ9493158.1"/>
    <property type="molecule type" value="Genomic_DNA"/>
</dbReference>
<evidence type="ECO:0000313" key="2">
    <source>
        <dbReference type="Proteomes" id="UP001227192"/>
    </source>
</evidence>
<organism evidence="1 2">
    <name type="scientific">Penicillium thymicola</name>
    <dbReference type="NCBI Taxonomy" id="293382"/>
    <lineage>
        <taxon>Eukaryota</taxon>
        <taxon>Fungi</taxon>
        <taxon>Dikarya</taxon>
        <taxon>Ascomycota</taxon>
        <taxon>Pezizomycotina</taxon>
        <taxon>Eurotiomycetes</taxon>
        <taxon>Eurotiomycetidae</taxon>
        <taxon>Eurotiales</taxon>
        <taxon>Aspergillaceae</taxon>
        <taxon>Penicillium</taxon>
    </lineage>
</organism>
<keyword evidence="2" id="KW-1185">Reference proteome</keyword>
<accession>A0AAI9TW24</accession>
<protein>
    <submittedName>
        <fullName evidence="1">Uncharacterized protein</fullName>
    </submittedName>
</protein>
<dbReference type="Proteomes" id="UP001227192">
    <property type="component" value="Unassembled WGS sequence"/>
</dbReference>
<reference evidence="1" key="1">
    <citation type="submission" date="2015-06" db="EMBL/GenBank/DDBJ databases">
        <authorList>
            <person name="Nguyen H."/>
        </authorList>
    </citation>
    <scope>NUCLEOTIDE SEQUENCE</scope>
    <source>
        <strain evidence="1">DAOM 180753</strain>
    </source>
</reference>
<proteinExistence type="predicted"/>
<sequence>MRELVECQLVAEIALTSRDQEDRQTRRGEMQCPEVRLPKGSHVNRWTSCAGKYQNIPNIPNIPQYPEGFPS</sequence>